<organism evidence="3 4">
    <name type="scientific">Flavihumibacter solisilvae</name>
    <dbReference type="NCBI Taxonomy" id="1349421"/>
    <lineage>
        <taxon>Bacteria</taxon>
        <taxon>Pseudomonadati</taxon>
        <taxon>Bacteroidota</taxon>
        <taxon>Chitinophagia</taxon>
        <taxon>Chitinophagales</taxon>
        <taxon>Chitinophagaceae</taxon>
        <taxon>Flavihumibacter</taxon>
    </lineage>
</organism>
<feature type="chain" id="PRO_5002148967" description="TIGR03067 domain-containing protein" evidence="2">
    <location>
        <begin position="19"/>
        <end position="357"/>
    </location>
</feature>
<name>A0A0C1LE70_9BACT</name>
<evidence type="ECO:0000256" key="2">
    <source>
        <dbReference type="SAM" id="SignalP"/>
    </source>
</evidence>
<evidence type="ECO:0008006" key="5">
    <source>
        <dbReference type="Google" id="ProtNLM"/>
    </source>
</evidence>
<protein>
    <recommendedName>
        <fullName evidence="5">TIGR03067 domain-containing protein</fullName>
    </recommendedName>
</protein>
<dbReference type="Proteomes" id="UP000031408">
    <property type="component" value="Unassembled WGS sequence"/>
</dbReference>
<keyword evidence="4" id="KW-1185">Reference proteome</keyword>
<dbReference type="RefSeq" id="WP_039141350.1">
    <property type="nucleotide sequence ID" value="NZ_JSVC01000017.1"/>
</dbReference>
<comment type="caution">
    <text evidence="3">The sequence shown here is derived from an EMBL/GenBank/DDBJ whole genome shotgun (WGS) entry which is preliminary data.</text>
</comment>
<feature type="compositionally biased region" description="Basic and acidic residues" evidence="1">
    <location>
        <begin position="209"/>
        <end position="230"/>
    </location>
</feature>
<reference evidence="3 4" key="1">
    <citation type="submission" date="2014-11" db="EMBL/GenBank/DDBJ databases">
        <title>Genome sequence of Flavihumibacter solisilvae 3-3.</title>
        <authorList>
            <person name="Zhou G."/>
            <person name="Li M."/>
            <person name="Wang G."/>
        </authorList>
    </citation>
    <scope>NUCLEOTIDE SEQUENCE [LARGE SCALE GENOMIC DNA]</scope>
    <source>
        <strain evidence="3 4">3-3</strain>
    </source>
</reference>
<proteinExistence type="predicted"/>
<evidence type="ECO:0000256" key="1">
    <source>
        <dbReference type="SAM" id="MobiDB-lite"/>
    </source>
</evidence>
<feature type="region of interest" description="Disordered" evidence="1">
    <location>
        <begin position="164"/>
        <end position="230"/>
    </location>
</feature>
<accession>A0A0C1LE70</accession>
<dbReference type="STRING" id="1349421.OI18_15345"/>
<dbReference type="AlphaFoldDB" id="A0A0C1LE70"/>
<gene>
    <name evidence="3" type="ORF">OI18_15345</name>
</gene>
<keyword evidence="2" id="KW-0732">Signal</keyword>
<dbReference type="EMBL" id="JSVC01000017">
    <property type="protein sequence ID" value="KIC93743.1"/>
    <property type="molecule type" value="Genomic_DNA"/>
</dbReference>
<evidence type="ECO:0000313" key="3">
    <source>
        <dbReference type="EMBL" id="KIC93743.1"/>
    </source>
</evidence>
<feature type="signal peptide" evidence="2">
    <location>
        <begin position="1"/>
        <end position="18"/>
    </location>
</feature>
<dbReference type="OrthoDB" id="639821at2"/>
<sequence length="357" mass="40439">MRTALLLLLSILALNTQAQDLTGIWRGQFRSNNRMMQLMNIDDRYKFEVQIDHRGKEFKGVTYSYKTTEFFGKADARGTIHTGTKKVILEELKIVEVRMRAGSDACIMTCFLQYAKNGNEEFLEGTYISMNTSDSSDCGRGTVFLRKVPTSDFFKEPFLVEREKEKKKPLASGKPPVRTPATPKPGVKKSPQTQPPAKKPDSPVAESTRPIEPKVVEKPKVEDSNREIKRPTQPLVIPPVLKNRENEIVKVFTVNTREITVSLYDNGTIDKDTVSVYLNKKQVVYKKMLSLSPITLTIQLDDDNDYQELVMVAENLGEIPPNTSLMVVKAGNQQFEARITSNEQKNAVVVFKYEKPK</sequence>
<evidence type="ECO:0000313" key="4">
    <source>
        <dbReference type="Proteomes" id="UP000031408"/>
    </source>
</evidence>